<feature type="domain" description="Histidine kinase/HSP90-like ATPase" evidence="1">
    <location>
        <begin position="26"/>
        <end position="130"/>
    </location>
</feature>
<name>A0AA48HVR7_9FIRM</name>
<dbReference type="Pfam" id="PF13581">
    <property type="entry name" value="HATPase_c_2"/>
    <property type="match status" value="1"/>
</dbReference>
<evidence type="ECO:0000313" key="2">
    <source>
        <dbReference type="EMBL" id="BED92268.1"/>
    </source>
</evidence>
<dbReference type="CDD" id="cd16936">
    <property type="entry name" value="HATPase_RsbW-like"/>
    <property type="match status" value="1"/>
</dbReference>
<keyword evidence="2" id="KW-0547">Nucleotide-binding</keyword>
<gene>
    <name evidence="2" type="ORF">CfP315_0880</name>
</gene>
<dbReference type="SUPFAM" id="SSF55874">
    <property type="entry name" value="ATPase domain of HSP90 chaperone/DNA topoisomerase II/histidine kinase"/>
    <property type="match status" value="1"/>
</dbReference>
<dbReference type="InterPro" id="IPR003594">
    <property type="entry name" value="HATPase_dom"/>
</dbReference>
<dbReference type="EMBL" id="AP027924">
    <property type="protein sequence ID" value="BED92268.1"/>
    <property type="molecule type" value="Genomic_DNA"/>
</dbReference>
<organism evidence="2">
    <name type="scientific">Candidatus Improbicoccus pseudotrichonymphae</name>
    <dbReference type="NCBI Taxonomy" id="3033792"/>
    <lineage>
        <taxon>Bacteria</taxon>
        <taxon>Bacillati</taxon>
        <taxon>Bacillota</taxon>
        <taxon>Clostridia</taxon>
        <taxon>Candidatus Improbicoccus</taxon>
    </lineage>
</organism>
<dbReference type="AlphaFoldDB" id="A0AA48HVR7"/>
<accession>A0AA48HVR7</accession>
<protein>
    <submittedName>
        <fullName evidence="2">ATP-binding protein</fullName>
    </submittedName>
</protein>
<dbReference type="InterPro" id="IPR036890">
    <property type="entry name" value="HATPase_C_sf"/>
</dbReference>
<proteinExistence type="predicted"/>
<dbReference type="GO" id="GO:0005524">
    <property type="term" value="F:ATP binding"/>
    <property type="evidence" value="ECO:0007669"/>
    <property type="project" value="UniProtKB-KW"/>
</dbReference>
<sequence>MLDLVFDAKTSNWDKLYNRLHDFFLSLKISEDKIERICIACEEVFVNICNYAYQNCRDDTKKDVKIKSEYENNILSITFIDNGVEFNPLDFKKNKIEKKGVEKMKIGGYGIYLVNKIMDNIKYERKDDKNYFYIYKKINSNRE</sequence>
<evidence type="ECO:0000259" key="1">
    <source>
        <dbReference type="Pfam" id="PF13581"/>
    </source>
</evidence>
<keyword evidence="2" id="KW-0067">ATP-binding</keyword>
<reference evidence="2" key="1">
    <citation type="journal article" date="2023" name="ISME J.">
        <title>Emergence of putative energy parasites within Clostridia revealed by genome analysis of a novel endosymbiotic clade.</title>
        <authorList>
            <person name="Takahashi K."/>
            <person name="Kuwahara H."/>
            <person name="Horikawa Y."/>
            <person name="Izawa K."/>
            <person name="Kato D."/>
            <person name="Inagaki T."/>
            <person name="Yuki M."/>
            <person name="Ohkuma M."/>
            <person name="Hongoh Y."/>
        </authorList>
    </citation>
    <scope>NUCLEOTIDE SEQUENCE</scope>
    <source>
        <strain evidence="2">CfP3-15</strain>
    </source>
</reference>
<dbReference type="KEGG" id="ips:CfP315_0880"/>
<dbReference type="Gene3D" id="3.30.565.10">
    <property type="entry name" value="Histidine kinase-like ATPase, C-terminal domain"/>
    <property type="match status" value="1"/>
</dbReference>
<dbReference type="Proteomes" id="UP001337580">
    <property type="component" value="Chromosome"/>
</dbReference>